<keyword evidence="1" id="KW-0472">Membrane</keyword>
<reference evidence="2" key="1">
    <citation type="journal article" date="2022" name="Front. Genet.">
        <title>Chromosome-Scale Assembly of the Dendrobium nobile Genome Provides Insights Into the Molecular Mechanism of the Biosynthesis of the Medicinal Active Ingredient of Dendrobium.</title>
        <authorList>
            <person name="Xu Q."/>
            <person name="Niu S.-C."/>
            <person name="Li K.-L."/>
            <person name="Zheng P.-J."/>
            <person name="Zhang X.-J."/>
            <person name="Jia Y."/>
            <person name="Liu Y."/>
            <person name="Niu Y.-X."/>
            <person name="Yu L.-H."/>
            <person name="Chen D.-F."/>
            <person name="Zhang G.-Q."/>
        </authorList>
    </citation>
    <scope>NUCLEOTIDE SEQUENCE</scope>
    <source>
        <tissue evidence="2">Leaf</tissue>
    </source>
</reference>
<dbReference type="Proteomes" id="UP000829196">
    <property type="component" value="Unassembled WGS sequence"/>
</dbReference>
<keyword evidence="1" id="KW-1133">Transmembrane helix</keyword>
<organism evidence="2 3">
    <name type="scientific">Dendrobium nobile</name>
    <name type="common">Orchid</name>
    <dbReference type="NCBI Taxonomy" id="94219"/>
    <lineage>
        <taxon>Eukaryota</taxon>
        <taxon>Viridiplantae</taxon>
        <taxon>Streptophyta</taxon>
        <taxon>Embryophyta</taxon>
        <taxon>Tracheophyta</taxon>
        <taxon>Spermatophyta</taxon>
        <taxon>Magnoliopsida</taxon>
        <taxon>Liliopsida</taxon>
        <taxon>Asparagales</taxon>
        <taxon>Orchidaceae</taxon>
        <taxon>Epidendroideae</taxon>
        <taxon>Malaxideae</taxon>
        <taxon>Dendrobiinae</taxon>
        <taxon>Dendrobium</taxon>
    </lineage>
</organism>
<comment type="caution">
    <text evidence="2">The sequence shown here is derived from an EMBL/GenBank/DDBJ whole genome shotgun (WGS) entry which is preliminary data.</text>
</comment>
<dbReference type="EMBL" id="JAGYWB010000006">
    <property type="protein sequence ID" value="KAI0518640.1"/>
    <property type="molecule type" value="Genomic_DNA"/>
</dbReference>
<evidence type="ECO:0000313" key="2">
    <source>
        <dbReference type="EMBL" id="KAI0518640.1"/>
    </source>
</evidence>
<keyword evidence="1" id="KW-0812">Transmembrane</keyword>
<feature type="transmembrane region" description="Helical" evidence="1">
    <location>
        <begin position="15"/>
        <end position="36"/>
    </location>
</feature>
<dbReference type="PANTHER" id="PTHR37235:SF2">
    <property type="entry name" value="OS05G0371500 PROTEIN"/>
    <property type="match status" value="1"/>
</dbReference>
<dbReference type="PANTHER" id="PTHR37235">
    <property type="entry name" value="ZINC METALLOPROTEINASE AUREOLYSIN"/>
    <property type="match status" value="1"/>
</dbReference>
<dbReference type="AlphaFoldDB" id="A0A8T3BQB8"/>
<keyword evidence="3" id="KW-1185">Reference proteome</keyword>
<proteinExistence type="predicted"/>
<dbReference type="OrthoDB" id="651163at2759"/>
<protein>
    <submittedName>
        <fullName evidence="2">Uncharacterized protein</fullName>
    </submittedName>
</protein>
<evidence type="ECO:0000256" key="1">
    <source>
        <dbReference type="SAM" id="Phobius"/>
    </source>
</evidence>
<sequence length="139" mass="16049">MGLENTAVLKLVRRYIWRLVLAPFTLFRLILLSPFVKGPRARIFKKLVVMFFPRLSLATNLPKLLRQLEHDVEAVINVLQPGPLGIIEHKFSAEEVRKAKATAEQAIKNWKRNASLENKNHFIKHATNQSPEKDNKLME</sequence>
<evidence type="ECO:0000313" key="3">
    <source>
        <dbReference type="Proteomes" id="UP000829196"/>
    </source>
</evidence>
<name>A0A8T3BQB8_DENNO</name>
<gene>
    <name evidence="2" type="ORF">KFK09_006076</name>
</gene>
<accession>A0A8T3BQB8</accession>